<protein>
    <submittedName>
        <fullName evidence="1">Uncharacterized protein</fullName>
    </submittedName>
</protein>
<dbReference type="Proteomes" id="UP001143910">
    <property type="component" value="Unassembled WGS sequence"/>
</dbReference>
<proteinExistence type="predicted"/>
<gene>
    <name evidence="1" type="ORF">NQ176_g959</name>
</gene>
<evidence type="ECO:0000313" key="2">
    <source>
        <dbReference type="Proteomes" id="UP001143910"/>
    </source>
</evidence>
<dbReference type="EMBL" id="JANJQO010000045">
    <property type="protein sequence ID" value="KAJ2983072.1"/>
    <property type="molecule type" value="Genomic_DNA"/>
</dbReference>
<organism evidence="1 2">
    <name type="scientific">Zarea fungicola</name>
    <dbReference type="NCBI Taxonomy" id="93591"/>
    <lineage>
        <taxon>Eukaryota</taxon>
        <taxon>Fungi</taxon>
        <taxon>Dikarya</taxon>
        <taxon>Ascomycota</taxon>
        <taxon>Pezizomycotina</taxon>
        <taxon>Sordariomycetes</taxon>
        <taxon>Hypocreomycetidae</taxon>
        <taxon>Hypocreales</taxon>
        <taxon>Cordycipitaceae</taxon>
        <taxon>Zarea</taxon>
    </lineage>
</organism>
<reference evidence="1" key="1">
    <citation type="submission" date="2022-08" db="EMBL/GenBank/DDBJ databases">
        <title>Genome Sequence of Lecanicillium fungicola.</title>
        <authorList>
            <person name="Buettner E."/>
        </authorList>
    </citation>
    <scope>NUCLEOTIDE SEQUENCE</scope>
    <source>
        <strain evidence="1">Babe33</strain>
    </source>
</reference>
<comment type="caution">
    <text evidence="1">The sequence shown here is derived from an EMBL/GenBank/DDBJ whole genome shotgun (WGS) entry which is preliminary data.</text>
</comment>
<accession>A0ACC1NVZ1</accession>
<sequence>MANSSIHLSATSLQKPVSRIISLAKQINAEAEKVDRYLKQQNLSYPGFGIDDPAEFPHLPTAVQNSRYEILRATNELNKLIKGPKESLRWTAWGFYDSLSLQVVNSYGLAKLVPLEGSISLKDLQANTTLDAVNLARIMRHAMVNYIFCEPSPGMIAHTASSRLLLEDEDFQAWVGFITEDMFPAAAHVLPALRMYPEATSPKHCGFNFAFNTVGKESMFATFDKDPVRAKRVARAMSTLAREEGYELSHFVDNYDLSDVNETRGILVDVGGSHGFICVGLAKRWANIKFIVQDLPKAIDSAPSPICSKESVAKRIQLQTHDFFKEQPIVGADVYYFRWILHNYSDPHAIQILKNLVPALKRGARVVINDHCLTPVGTENAWDEARIRSMDLGMLAILNAHERDAEQFCELFKAADEKFVFKGVTRTEGCRMGVFEAVWEP</sequence>
<evidence type="ECO:0000313" key="1">
    <source>
        <dbReference type="EMBL" id="KAJ2983072.1"/>
    </source>
</evidence>
<keyword evidence="2" id="KW-1185">Reference proteome</keyword>
<name>A0ACC1NVZ1_9HYPO</name>